<feature type="compositionally biased region" description="Low complexity" evidence="1">
    <location>
        <begin position="117"/>
        <end position="127"/>
    </location>
</feature>
<evidence type="ECO:0000313" key="2">
    <source>
        <dbReference type="EMBL" id="CAM96243.1"/>
    </source>
</evidence>
<feature type="compositionally biased region" description="Low complexity" evidence="1">
    <location>
        <begin position="149"/>
        <end position="191"/>
    </location>
</feature>
<protein>
    <submittedName>
        <fullName evidence="2">Uncharacterized protein</fullName>
    </submittedName>
</protein>
<organism evidence="2 3">
    <name type="scientific">Pseudomonas fluorescens (strain SBW25)</name>
    <dbReference type="NCBI Taxonomy" id="216595"/>
    <lineage>
        <taxon>Bacteria</taxon>
        <taxon>Pseudomonadati</taxon>
        <taxon>Pseudomonadota</taxon>
        <taxon>Gammaproteobacteria</taxon>
        <taxon>Pseudomonadales</taxon>
        <taxon>Pseudomonadaceae</taxon>
        <taxon>Pseudomonas</taxon>
    </lineage>
</organism>
<gene>
    <name evidence="2" type="ordered locus">pQBR0211</name>
</gene>
<dbReference type="Proteomes" id="UP000002332">
    <property type="component" value="Plasmid pQBR103"/>
</dbReference>
<feature type="region of interest" description="Disordered" evidence="1">
    <location>
        <begin position="80"/>
        <end position="201"/>
    </location>
</feature>
<evidence type="ECO:0000313" key="3">
    <source>
        <dbReference type="Proteomes" id="UP000002332"/>
    </source>
</evidence>
<evidence type="ECO:0000256" key="1">
    <source>
        <dbReference type="SAM" id="MobiDB-lite"/>
    </source>
</evidence>
<geneLocation type="plasmid" evidence="2 3">
    <name>pQBR103</name>
</geneLocation>
<dbReference type="EMBL" id="AM235768">
    <property type="protein sequence ID" value="CAM96243.1"/>
    <property type="molecule type" value="Genomic_DNA"/>
</dbReference>
<dbReference type="RefSeq" id="WP_011923019.1">
    <property type="nucleotide sequence ID" value="NC_009444.1"/>
</dbReference>
<dbReference type="AlphaFoldDB" id="A4V6T1"/>
<sequence>MANETTQVRNTAPQLPERTLRIDGERTAAMYTLAIRVARLDSRFRELAGNPSVEGRKQYRSGNEGFARALGEFEDALMQIEKDVDMNSRRSGRQSKGQPQRREPQARPQTVPQKNSAAPAATTTPTAESKPAQGPKAEAKGTTAPAGEAPKTQAKQPQKPTQKPAQQNGQPPKGQQAKPQAKNPQQQQQAKQKPDVATVTL</sequence>
<name>A4V6T1_PSEFS</name>
<keyword evidence="2" id="KW-0614">Plasmid</keyword>
<reference evidence="2 3" key="1">
    <citation type="journal article" date="2007" name="ISME J.">
        <title>Sequence-based analysis of pQBR103; a representative of a unique, transfer-proficient mega plasmid resident in the microbial community of sugar beet.</title>
        <authorList>
            <person name="Tett A."/>
            <person name="Spiers A.J."/>
            <person name="Crossman L.C."/>
            <person name="Ager D."/>
            <person name="Ciric L."/>
            <person name="Dow J.M."/>
            <person name="Fry J.C."/>
            <person name="Harris D."/>
            <person name="Lilley A."/>
            <person name="Oliver A."/>
            <person name="Parkhill J."/>
            <person name="Quail M.A."/>
            <person name="Rainey P.B."/>
            <person name="Saunders N.J."/>
            <person name="Seeger K."/>
            <person name="Snyder L.A.S."/>
            <person name="Squares R."/>
            <person name="Thomas C.M."/>
            <person name="Turner S.L."/>
            <person name="Zhang X.-X."/>
            <person name="Field D."/>
            <person name="Bailey M.J."/>
        </authorList>
    </citation>
    <scope>NUCLEOTIDE SEQUENCE [LARGE SCALE GENOMIC DNA]</scope>
    <source>
        <strain evidence="2 3">SBW25</strain>
    </source>
</reference>
<proteinExistence type="predicted"/>
<accession>A4V6T1</accession>